<accession>A0ACC1SV80</accession>
<name>A0ACC1SV80_9HYPO</name>
<dbReference type="Proteomes" id="UP001148629">
    <property type="component" value="Unassembled WGS sequence"/>
</dbReference>
<sequence length="375" mass="42703">MDSTFNPKAPSSTGYGADPQSGSILFRLPPEIRLMIFSQLFHSTRVVFRSRTYTQGVQTRKRSDPNVLAMIRTCHQARDEVGDTWVGQILFCFPAQAEMLDVLAPLHPKILGKIRYVRVFLRVSLQVCPSWGYVKVHPAAVLRLLPCLRLDTLTIIGFDEPEDMYNAISGLVKEGSGWKRLRFICKSSELLGFARIGDWPNASPDDLQRLTYWRQPQPSFWQFLIDGRDGRDSKPSVLIYRSTIPNRTGSVLEPGTRERFQQAMPEDWSAFQRFGLVEDENLMKDTEVNKEVMVIVQRGVGIGYEQKLNAPYLEPDFRKSFPGMTWEQICVDQLINLSGRAVPIDFGLELVGDVEEDAEEDVDEDGQWDKVSDYG</sequence>
<keyword evidence="2" id="KW-1185">Reference proteome</keyword>
<gene>
    <name evidence="1" type="ORF">NM208_g1686</name>
</gene>
<dbReference type="EMBL" id="JANRMS010000090">
    <property type="protein sequence ID" value="KAJ3547096.1"/>
    <property type="molecule type" value="Genomic_DNA"/>
</dbReference>
<protein>
    <submittedName>
        <fullName evidence="1">Uncharacterized protein</fullName>
    </submittedName>
</protein>
<evidence type="ECO:0000313" key="2">
    <source>
        <dbReference type="Proteomes" id="UP001148629"/>
    </source>
</evidence>
<proteinExistence type="predicted"/>
<evidence type="ECO:0000313" key="1">
    <source>
        <dbReference type="EMBL" id="KAJ3547096.1"/>
    </source>
</evidence>
<reference evidence="1" key="1">
    <citation type="submission" date="2022-08" db="EMBL/GenBank/DDBJ databases">
        <title>Genome Sequence of Fusarium decemcellulare.</title>
        <authorList>
            <person name="Buettner E."/>
        </authorList>
    </citation>
    <scope>NUCLEOTIDE SEQUENCE</scope>
    <source>
        <strain evidence="1">Babe19</strain>
    </source>
</reference>
<comment type="caution">
    <text evidence="1">The sequence shown here is derived from an EMBL/GenBank/DDBJ whole genome shotgun (WGS) entry which is preliminary data.</text>
</comment>
<organism evidence="1 2">
    <name type="scientific">Fusarium decemcellulare</name>
    <dbReference type="NCBI Taxonomy" id="57161"/>
    <lineage>
        <taxon>Eukaryota</taxon>
        <taxon>Fungi</taxon>
        <taxon>Dikarya</taxon>
        <taxon>Ascomycota</taxon>
        <taxon>Pezizomycotina</taxon>
        <taxon>Sordariomycetes</taxon>
        <taxon>Hypocreomycetidae</taxon>
        <taxon>Hypocreales</taxon>
        <taxon>Nectriaceae</taxon>
        <taxon>Fusarium</taxon>
        <taxon>Fusarium decemcellulare species complex</taxon>
    </lineage>
</organism>